<dbReference type="Gene3D" id="1.20.140.10">
    <property type="entry name" value="Butyryl-CoA Dehydrogenase, subunit A, domain 3"/>
    <property type="match status" value="1"/>
</dbReference>
<keyword evidence="8" id="KW-1185">Reference proteome</keyword>
<evidence type="ECO:0000313" key="7">
    <source>
        <dbReference type="EMBL" id="KFI28398.1"/>
    </source>
</evidence>
<dbReference type="eggNOG" id="COG1960">
    <property type="taxonomic scope" value="Bacteria"/>
</dbReference>
<dbReference type="InterPro" id="IPR036250">
    <property type="entry name" value="AcylCo_DH-like_C"/>
</dbReference>
<reference evidence="7 8" key="1">
    <citation type="submission" date="2014-03" db="EMBL/GenBank/DDBJ databases">
        <title>Genome of Haematobacter massiliensis CCUG 47968.</title>
        <authorList>
            <person name="Wang D."/>
            <person name="Wang G."/>
        </authorList>
    </citation>
    <scope>NUCLEOTIDE SEQUENCE [LARGE SCALE GENOMIC DNA]</scope>
    <source>
        <strain evidence="7 8">CCUG 47968</strain>
    </source>
</reference>
<dbReference type="InterPro" id="IPR006091">
    <property type="entry name" value="Acyl-CoA_Oxase/DH_mid-dom"/>
</dbReference>
<dbReference type="Gene3D" id="2.40.110.10">
    <property type="entry name" value="Butyryl-CoA Dehydrogenase, subunit A, domain 2"/>
    <property type="match status" value="1"/>
</dbReference>
<dbReference type="Pfam" id="PF00441">
    <property type="entry name" value="Acyl-CoA_dh_1"/>
    <property type="match status" value="1"/>
</dbReference>
<comment type="similarity">
    <text evidence="2 6">Belongs to the acyl-CoA dehydrogenase family.</text>
</comment>
<dbReference type="InterPro" id="IPR009075">
    <property type="entry name" value="AcylCo_DH/oxidase_C"/>
</dbReference>
<comment type="caution">
    <text evidence="7">The sequence shown here is derived from an EMBL/GenBank/DDBJ whole genome shotgun (WGS) entry which is preliminary data.</text>
</comment>
<dbReference type="Proteomes" id="UP000028826">
    <property type="component" value="Unassembled WGS sequence"/>
</dbReference>
<dbReference type="PANTHER" id="PTHR48083">
    <property type="entry name" value="MEDIUM-CHAIN SPECIFIC ACYL-COA DEHYDROGENASE, MITOCHONDRIAL-RELATED"/>
    <property type="match status" value="1"/>
</dbReference>
<dbReference type="SUPFAM" id="SSF56645">
    <property type="entry name" value="Acyl-CoA dehydrogenase NM domain-like"/>
    <property type="match status" value="1"/>
</dbReference>
<dbReference type="RefSeq" id="WP_035712117.1">
    <property type="nucleotide sequence ID" value="NZ_CP035514.1"/>
</dbReference>
<dbReference type="GO" id="GO:0003995">
    <property type="term" value="F:acyl-CoA dehydrogenase activity"/>
    <property type="evidence" value="ECO:0007669"/>
    <property type="project" value="InterPro"/>
</dbReference>
<dbReference type="GO" id="GO:0033539">
    <property type="term" value="P:fatty acid beta-oxidation using acyl-CoA dehydrogenase"/>
    <property type="evidence" value="ECO:0007669"/>
    <property type="project" value="TreeGrafter"/>
</dbReference>
<dbReference type="EMBL" id="JGYG01000008">
    <property type="protein sequence ID" value="KFI28398.1"/>
    <property type="molecule type" value="Genomic_DNA"/>
</dbReference>
<organism evidence="7 8">
    <name type="scientific">Haematobacter massiliensis</name>
    <dbReference type="NCBI Taxonomy" id="195105"/>
    <lineage>
        <taxon>Bacteria</taxon>
        <taxon>Pseudomonadati</taxon>
        <taxon>Pseudomonadota</taxon>
        <taxon>Alphaproteobacteria</taxon>
        <taxon>Rhodobacterales</taxon>
        <taxon>Paracoccaceae</taxon>
        <taxon>Haematobacter</taxon>
    </lineage>
</organism>
<dbReference type="InterPro" id="IPR050741">
    <property type="entry name" value="Acyl-CoA_dehydrogenase"/>
</dbReference>
<dbReference type="PROSITE" id="PS00073">
    <property type="entry name" value="ACYL_COA_DH_2"/>
    <property type="match status" value="1"/>
</dbReference>
<dbReference type="Pfam" id="PF02770">
    <property type="entry name" value="Acyl-CoA_dh_M"/>
    <property type="match status" value="1"/>
</dbReference>
<comment type="cofactor">
    <cofactor evidence="1 6">
        <name>FAD</name>
        <dbReference type="ChEBI" id="CHEBI:57692"/>
    </cofactor>
</comment>
<name>A0A086Y298_9RHOB</name>
<dbReference type="SUPFAM" id="SSF47203">
    <property type="entry name" value="Acyl-CoA dehydrogenase C-terminal domain-like"/>
    <property type="match status" value="1"/>
</dbReference>
<protein>
    <submittedName>
        <fullName evidence="7">Acyl-CoA dehydrogenase</fullName>
    </submittedName>
</protein>
<dbReference type="GO" id="GO:0050660">
    <property type="term" value="F:flavin adenine dinucleotide binding"/>
    <property type="evidence" value="ECO:0007669"/>
    <property type="project" value="InterPro"/>
</dbReference>
<dbReference type="Gene3D" id="1.10.540.10">
    <property type="entry name" value="Acyl-CoA dehydrogenase/oxidase, N-terminal domain"/>
    <property type="match status" value="1"/>
</dbReference>
<evidence type="ECO:0000256" key="2">
    <source>
        <dbReference type="ARBA" id="ARBA00009347"/>
    </source>
</evidence>
<dbReference type="GO" id="GO:0005737">
    <property type="term" value="C:cytoplasm"/>
    <property type="evidence" value="ECO:0007669"/>
    <property type="project" value="TreeGrafter"/>
</dbReference>
<dbReference type="InterPro" id="IPR037069">
    <property type="entry name" value="AcylCoA_DH/ox_N_sf"/>
</dbReference>
<sequence length="382" mass="41204">MLLTPEHEEFRRSIRAWVEAEINPHVDAWEAAGIFPAHQVFASAGRLGFLGATKPEAYGGLGLDESFGAVLAEELGAIRSGGVAMAIGVQTDMCTPALAAEGGPALCEEWLRPAIEGRLVGCIGVSEAGGGSDVAALRTSAVRDGADYVIDGSKMWITNGTQADFCCLLANTSDGPVHRNKSLIIVPMKTKGVQITRKIDKMGMCASDTAEIFFDAVRVPQANRIGEEGMGFIYQMRQFQIERIWGAMNAVGIMRRAIACTIAYTSERRTFGRPLIANQVVQFRLAELETEVESVSALAMRAVEEVVAGRDATRLATMAKLRAGRTIRRVADECLQFWGGLGFASESEINRIYRDARLVSIGGGADEVMLQILAKMMGLLGR</sequence>
<proteinExistence type="inferred from homology"/>
<dbReference type="InterPro" id="IPR006089">
    <property type="entry name" value="Acyl-CoA_DH_CS"/>
</dbReference>
<dbReference type="InterPro" id="IPR013786">
    <property type="entry name" value="AcylCoA_DH/ox_N"/>
</dbReference>
<evidence type="ECO:0000256" key="3">
    <source>
        <dbReference type="ARBA" id="ARBA00022630"/>
    </source>
</evidence>
<evidence type="ECO:0000256" key="6">
    <source>
        <dbReference type="RuleBase" id="RU362125"/>
    </source>
</evidence>
<keyword evidence="4 6" id="KW-0274">FAD</keyword>
<dbReference type="InterPro" id="IPR009100">
    <property type="entry name" value="AcylCoA_DH/oxidase_NM_dom_sf"/>
</dbReference>
<gene>
    <name evidence="7" type="ORF">CN97_19230</name>
</gene>
<dbReference type="InterPro" id="IPR046373">
    <property type="entry name" value="Acyl-CoA_Oxase/DH_mid-dom_sf"/>
</dbReference>
<keyword evidence="3 6" id="KW-0285">Flavoprotein</keyword>
<evidence type="ECO:0000256" key="5">
    <source>
        <dbReference type="ARBA" id="ARBA00023002"/>
    </source>
</evidence>
<dbReference type="OrthoDB" id="9775090at2"/>
<dbReference type="AlphaFoldDB" id="A0A086Y298"/>
<dbReference type="PANTHER" id="PTHR48083:SF6">
    <property type="entry name" value="ACYL-COA DEHYDROGENASE 6"/>
    <property type="match status" value="1"/>
</dbReference>
<evidence type="ECO:0000256" key="4">
    <source>
        <dbReference type="ARBA" id="ARBA00022827"/>
    </source>
</evidence>
<dbReference type="Pfam" id="PF02771">
    <property type="entry name" value="Acyl-CoA_dh_N"/>
    <property type="match status" value="1"/>
</dbReference>
<dbReference type="STRING" id="195105.CN97_19230"/>
<evidence type="ECO:0000313" key="8">
    <source>
        <dbReference type="Proteomes" id="UP000028826"/>
    </source>
</evidence>
<accession>A0A086Y298</accession>
<dbReference type="FunFam" id="2.40.110.10:FF:000002">
    <property type="entry name" value="Acyl-CoA dehydrogenase fadE12"/>
    <property type="match status" value="1"/>
</dbReference>
<keyword evidence="5 6" id="KW-0560">Oxidoreductase</keyword>
<evidence type="ECO:0000256" key="1">
    <source>
        <dbReference type="ARBA" id="ARBA00001974"/>
    </source>
</evidence>
<dbReference type="PROSITE" id="PS00072">
    <property type="entry name" value="ACYL_COA_DH_1"/>
    <property type="match status" value="1"/>
</dbReference>